<evidence type="ECO:0000256" key="10">
    <source>
        <dbReference type="SAM" id="Phobius"/>
    </source>
</evidence>
<reference evidence="11" key="1">
    <citation type="journal article" date="2020" name="Stud. Mycol.">
        <title>101 Dothideomycetes genomes: a test case for predicting lifestyles and emergence of pathogens.</title>
        <authorList>
            <person name="Haridas S."/>
            <person name="Albert R."/>
            <person name="Binder M."/>
            <person name="Bloem J."/>
            <person name="Labutti K."/>
            <person name="Salamov A."/>
            <person name="Andreopoulos B."/>
            <person name="Baker S."/>
            <person name="Barry K."/>
            <person name="Bills G."/>
            <person name="Bluhm B."/>
            <person name="Cannon C."/>
            <person name="Castanera R."/>
            <person name="Culley D."/>
            <person name="Daum C."/>
            <person name="Ezra D."/>
            <person name="Gonzalez J."/>
            <person name="Henrissat B."/>
            <person name="Kuo A."/>
            <person name="Liang C."/>
            <person name="Lipzen A."/>
            <person name="Lutzoni F."/>
            <person name="Magnuson J."/>
            <person name="Mondo S."/>
            <person name="Nolan M."/>
            <person name="Ohm R."/>
            <person name="Pangilinan J."/>
            <person name="Park H.-J."/>
            <person name="Ramirez L."/>
            <person name="Alfaro M."/>
            <person name="Sun H."/>
            <person name="Tritt A."/>
            <person name="Yoshinaga Y."/>
            <person name="Zwiers L.-H."/>
            <person name="Turgeon B."/>
            <person name="Goodwin S."/>
            <person name="Spatafora J."/>
            <person name="Crous P."/>
            <person name="Grigoriev I."/>
        </authorList>
    </citation>
    <scope>NUCLEOTIDE SEQUENCE</scope>
    <source>
        <strain evidence="11">CBS 116005</strain>
    </source>
</reference>
<evidence type="ECO:0000256" key="8">
    <source>
        <dbReference type="RuleBase" id="RU000477"/>
    </source>
</evidence>
<dbReference type="PANTHER" id="PTHR19139">
    <property type="entry name" value="AQUAPORIN TRANSPORTER"/>
    <property type="match status" value="1"/>
</dbReference>
<evidence type="ECO:0000313" key="12">
    <source>
        <dbReference type="Proteomes" id="UP000799436"/>
    </source>
</evidence>
<dbReference type="Pfam" id="PF00230">
    <property type="entry name" value="MIP"/>
    <property type="match status" value="1"/>
</dbReference>
<evidence type="ECO:0000256" key="5">
    <source>
        <dbReference type="ARBA" id="ARBA00022989"/>
    </source>
</evidence>
<comment type="catalytic activity">
    <reaction evidence="7">
        <text>H2O(in) = H2O(out)</text>
        <dbReference type="Rhea" id="RHEA:29667"/>
        <dbReference type="ChEBI" id="CHEBI:15377"/>
    </reaction>
</comment>
<dbReference type="PRINTS" id="PR00783">
    <property type="entry name" value="MINTRINSICP"/>
</dbReference>
<dbReference type="Gene3D" id="1.20.1080.10">
    <property type="entry name" value="Glycerol uptake facilitator protein"/>
    <property type="match status" value="1"/>
</dbReference>
<dbReference type="AlphaFoldDB" id="A0A6G1LC97"/>
<gene>
    <name evidence="11" type="ORF">EJ03DRAFT_77544</name>
</gene>
<dbReference type="SUPFAM" id="SSF81338">
    <property type="entry name" value="Aquaporin-like"/>
    <property type="match status" value="1"/>
</dbReference>
<dbReference type="EMBL" id="ML995827">
    <property type="protein sequence ID" value="KAF2770250.1"/>
    <property type="molecule type" value="Genomic_DNA"/>
</dbReference>
<feature type="transmembrane region" description="Helical" evidence="10">
    <location>
        <begin position="80"/>
        <end position="99"/>
    </location>
</feature>
<dbReference type="OrthoDB" id="3222at2759"/>
<evidence type="ECO:0000256" key="7">
    <source>
        <dbReference type="ARBA" id="ARBA00034651"/>
    </source>
</evidence>
<evidence type="ECO:0000256" key="2">
    <source>
        <dbReference type="ARBA" id="ARBA00006175"/>
    </source>
</evidence>
<comment type="similarity">
    <text evidence="2 8">Belongs to the MIP/aquaporin (TC 1.A.8) family.</text>
</comment>
<feature type="transmembrane region" description="Helical" evidence="10">
    <location>
        <begin position="34"/>
        <end position="60"/>
    </location>
</feature>
<dbReference type="GO" id="GO:0005886">
    <property type="term" value="C:plasma membrane"/>
    <property type="evidence" value="ECO:0007669"/>
    <property type="project" value="TreeGrafter"/>
</dbReference>
<name>A0A6G1LC97_9PEZI</name>
<feature type="compositionally biased region" description="Basic and acidic residues" evidence="9">
    <location>
        <begin position="290"/>
        <end position="304"/>
    </location>
</feature>
<evidence type="ECO:0000256" key="6">
    <source>
        <dbReference type="ARBA" id="ARBA00023136"/>
    </source>
</evidence>
<evidence type="ECO:0000256" key="1">
    <source>
        <dbReference type="ARBA" id="ARBA00004141"/>
    </source>
</evidence>
<keyword evidence="8" id="KW-0813">Transport</keyword>
<evidence type="ECO:0000256" key="3">
    <source>
        <dbReference type="ARBA" id="ARBA00022692"/>
    </source>
</evidence>
<feature type="transmembrane region" description="Helical" evidence="10">
    <location>
        <begin position="239"/>
        <end position="258"/>
    </location>
</feature>
<proteinExistence type="inferred from homology"/>
<protein>
    <submittedName>
        <fullName evidence="11">Aquaporin-like protein</fullName>
    </submittedName>
</protein>
<sequence>MGPHNVEKKRPRHTADQPFFGFFKTHHPDSQSSMLAHFVASSGEFVGTFLFLYFAFLGHLMSVDQAADTAPNGAKDSQTVVFIALSYGFSLLVTAWNLYRVSGGLFNPAVTLGMVLTGTLSPVRAVLFVIVQFLGGICAAALVSCMVPGDITSLQTTLSAQTTIAQGVFTEMFLTALLVFTVLMLAAEKHESTYIAPIGIGMALFVVEVAGVYWTGASVNPARSLGPCVAAASFQGYHWIYYVGPLLGAIISAGYFHLIKFFHYEEANPGQVRMQAQYGGSAEQLSSAAAEKESPTASSGERDASAGAGRTMHPGYGDDMV</sequence>
<feature type="transmembrane region" description="Helical" evidence="10">
    <location>
        <begin position="164"/>
        <end position="187"/>
    </location>
</feature>
<evidence type="ECO:0000256" key="9">
    <source>
        <dbReference type="SAM" id="MobiDB-lite"/>
    </source>
</evidence>
<evidence type="ECO:0000256" key="4">
    <source>
        <dbReference type="ARBA" id="ARBA00022737"/>
    </source>
</evidence>
<feature type="transmembrane region" description="Helical" evidence="10">
    <location>
        <begin position="125"/>
        <end position="144"/>
    </location>
</feature>
<dbReference type="PANTHER" id="PTHR19139:SF283">
    <property type="entry name" value="AQUAPORIN"/>
    <property type="match status" value="1"/>
</dbReference>
<feature type="transmembrane region" description="Helical" evidence="10">
    <location>
        <begin position="194"/>
        <end position="214"/>
    </location>
</feature>
<keyword evidence="6 10" id="KW-0472">Membrane</keyword>
<keyword evidence="3 8" id="KW-0812">Transmembrane</keyword>
<dbReference type="InterPro" id="IPR000425">
    <property type="entry name" value="MIP"/>
</dbReference>
<keyword evidence="4" id="KW-0677">Repeat</keyword>
<keyword evidence="12" id="KW-1185">Reference proteome</keyword>
<accession>A0A6G1LC97</accession>
<dbReference type="GO" id="GO:0015250">
    <property type="term" value="F:water channel activity"/>
    <property type="evidence" value="ECO:0007669"/>
    <property type="project" value="TreeGrafter"/>
</dbReference>
<dbReference type="Proteomes" id="UP000799436">
    <property type="component" value="Unassembled WGS sequence"/>
</dbReference>
<organism evidence="11 12">
    <name type="scientific">Teratosphaeria nubilosa</name>
    <dbReference type="NCBI Taxonomy" id="161662"/>
    <lineage>
        <taxon>Eukaryota</taxon>
        <taxon>Fungi</taxon>
        <taxon>Dikarya</taxon>
        <taxon>Ascomycota</taxon>
        <taxon>Pezizomycotina</taxon>
        <taxon>Dothideomycetes</taxon>
        <taxon>Dothideomycetidae</taxon>
        <taxon>Mycosphaerellales</taxon>
        <taxon>Teratosphaeriaceae</taxon>
        <taxon>Teratosphaeria</taxon>
    </lineage>
</organism>
<dbReference type="InterPro" id="IPR023271">
    <property type="entry name" value="Aquaporin-like"/>
</dbReference>
<dbReference type="InterPro" id="IPR034294">
    <property type="entry name" value="Aquaporin_transptr"/>
</dbReference>
<evidence type="ECO:0000313" key="11">
    <source>
        <dbReference type="EMBL" id="KAF2770250.1"/>
    </source>
</evidence>
<keyword evidence="5 10" id="KW-1133">Transmembrane helix</keyword>
<feature type="region of interest" description="Disordered" evidence="9">
    <location>
        <begin position="283"/>
        <end position="321"/>
    </location>
</feature>
<comment type="subcellular location">
    <subcellularLocation>
        <location evidence="1">Membrane</location>
        <topology evidence="1">Multi-pass membrane protein</topology>
    </subcellularLocation>
</comment>